<evidence type="ECO:0000256" key="1">
    <source>
        <dbReference type="SAM" id="SignalP"/>
    </source>
</evidence>
<proteinExistence type="predicted"/>
<sequence>MYLMLLFVLFSSSLPHARSFSAAGCISSPRTVDLSFGTTSTWLRSTDDRQSEIAALEEKLRQLKELEFSPMNTPAVSNVFLPMDLTDGEPDGMEGETDDSIMFSERWKEAKDGYLTKQQDTIMAGIGKVGLALGFVVLLGLFSQVPVGEESLQKYQAVKGNPSRIYLGDLNPVQELQ</sequence>
<dbReference type="EMBL" id="JALLAZ020000682">
    <property type="protein sequence ID" value="KAL3789394.1"/>
    <property type="molecule type" value="Genomic_DNA"/>
</dbReference>
<keyword evidence="1" id="KW-0732">Signal</keyword>
<organism evidence="2 3">
    <name type="scientific">Stephanodiscus triporus</name>
    <dbReference type="NCBI Taxonomy" id="2934178"/>
    <lineage>
        <taxon>Eukaryota</taxon>
        <taxon>Sar</taxon>
        <taxon>Stramenopiles</taxon>
        <taxon>Ochrophyta</taxon>
        <taxon>Bacillariophyta</taxon>
        <taxon>Coscinodiscophyceae</taxon>
        <taxon>Thalassiosirophycidae</taxon>
        <taxon>Stephanodiscales</taxon>
        <taxon>Stephanodiscaceae</taxon>
        <taxon>Stephanodiscus</taxon>
    </lineage>
</organism>
<dbReference type="AlphaFoldDB" id="A0ABD3PNT6"/>
<gene>
    <name evidence="2" type="ORF">ACHAW5_010189</name>
</gene>
<keyword evidence="3" id="KW-1185">Reference proteome</keyword>
<name>A0ABD3PNT6_9STRA</name>
<evidence type="ECO:0000313" key="2">
    <source>
        <dbReference type="EMBL" id="KAL3789394.1"/>
    </source>
</evidence>
<protein>
    <submittedName>
        <fullName evidence="2">Uncharacterized protein</fullName>
    </submittedName>
</protein>
<feature type="signal peptide" evidence="1">
    <location>
        <begin position="1"/>
        <end position="19"/>
    </location>
</feature>
<dbReference type="Proteomes" id="UP001530315">
    <property type="component" value="Unassembled WGS sequence"/>
</dbReference>
<reference evidence="2 3" key="1">
    <citation type="submission" date="2024-10" db="EMBL/GenBank/DDBJ databases">
        <title>Updated reference genomes for cyclostephanoid diatoms.</title>
        <authorList>
            <person name="Roberts W.R."/>
            <person name="Alverson A.J."/>
        </authorList>
    </citation>
    <scope>NUCLEOTIDE SEQUENCE [LARGE SCALE GENOMIC DNA]</scope>
    <source>
        <strain evidence="2 3">AJA276-08</strain>
    </source>
</reference>
<feature type="chain" id="PRO_5044831678" evidence="1">
    <location>
        <begin position="20"/>
        <end position="177"/>
    </location>
</feature>
<comment type="caution">
    <text evidence="2">The sequence shown here is derived from an EMBL/GenBank/DDBJ whole genome shotgun (WGS) entry which is preliminary data.</text>
</comment>
<evidence type="ECO:0000313" key="3">
    <source>
        <dbReference type="Proteomes" id="UP001530315"/>
    </source>
</evidence>
<accession>A0ABD3PNT6</accession>